<dbReference type="Proteomes" id="UP000294498">
    <property type="component" value="Unassembled WGS sequence"/>
</dbReference>
<dbReference type="EMBL" id="SODV01000002">
    <property type="protein sequence ID" value="TDW95794.1"/>
    <property type="molecule type" value="Genomic_DNA"/>
</dbReference>
<evidence type="ECO:0000256" key="1">
    <source>
        <dbReference type="SAM" id="MobiDB-lite"/>
    </source>
</evidence>
<proteinExistence type="predicted"/>
<reference evidence="2 3" key="1">
    <citation type="submission" date="2019-03" db="EMBL/GenBank/DDBJ databases">
        <title>Genomic Encyclopedia of Type Strains, Phase IV (KMG-IV): sequencing the most valuable type-strain genomes for metagenomic binning, comparative biology and taxonomic classification.</title>
        <authorList>
            <person name="Goeker M."/>
        </authorList>
    </citation>
    <scope>NUCLEOTIDE SEQUENCE [LARGE SCALE GENOMIC DNA]</scope>
    <source>
        <strain evidence="2 3">DSM 100059</strain>
    </source>
</reference>
<gene>
    <name evidence="2" type="ORF">EDB95_3605</name>
</gene>
<dbReference type="AlphaFoldDB" id="A0A4R8DEY7"/>
<evidence type="ECO:0000313" key="3">
    <source>
        <dbReference type="Proteomes" id="UP000294498"/>
    </source>
</evidence>
<organism evidence="2 3">
    <name type="scientific">Dinghuibacter silviterrae</name>
    <dbReference type="NCBI Taxonomy" id="1539049"/>
    <lineage>
        <taxon>Bacteria</taxon>
        <taxon>Pseudomonadati</taxon>
        <taxon>Bacteroidota</taxon>
        <taxon>Chitinophagia</taxon>
        <taxon>Chitinophagales</taxon>
        <taxon>Chitinophagaceae</taxon>
        <taxon>Dinghuibacter</taxon>
    </lineage>
</organism>
<evidence type="ECO:0000313" key="2">
    <source>
        <dbReference type="EMBL" id="TDW95794.1"/>
    </source>
</evidence>
<feature type="compositionally biased region" description="Polar residues" evidence="1">
    <location>
        <begin position="180"/>
        <end position="189"/>
    </location>
</feature>
<keyword evidence="3" id="KW-1185">Reference proteome</keyword>
<feature type="region of interest" description="Disordered" evidence="1">
    <location>
        <begin position="62"/>
        <end position="206"/>
    </location>
</feature>
<comment type="caution">
    <text evidence="2">The sequence shown here is derived from an EMBL/GenBank/DDBJ whole genome shotgun (WGS) entry which is preliminary data.</text>
</comment>
<protein>
    <submittedName>
        <fullName evidence="2">Uncharacterized protein</fullName>
    </submittedName>
</protein>
<feature type="compositionally biased region" description="Low complexity" evidence="1">
    <location>
        <begin position="144"/>
        <end position="159"/>
    </location>
</feature>
<sequence length="338" mass="38104">MERISALIEKLREQFAAGADIEQLLLSTQLLEGELRYHLQKGTVPASPHVAVVLPGNHRPIPSKISNTEHERYLPNDAPAPVQEERAEPARVAAARPAYTEQPPARPAYAEPQPAPAAPARPAADAPPEHAPYQPQTRPMYGEASPAQPSAAPVYQPAAQAPPRPSYAEPEPQTRPAYTEPQSRPTYTEPQPRPATREAEPARYNPIREVPTLTHQIPQEARGKELNDVMAGEASRSLNDALKEQKPEQKEVSARLTETPVKDLRKAVGINDRYLFISELFRGDETMYERSIKTINNFSIFQEAYYWMERELKLKLAWDQNKHSTQLFYQLVRRRFSA</sequence>
<name>A0A4R8DEY7_9BACT</name>
<accession>A0A4R8DEY7</accession>